<organism evidence="1 2">
    <name type="scientific">Chitinophaga varians</name>
    <dbReference type="NCBI Taxonomy" id="2202339"/>
    <lineage>
        <taxon>Bacteria</taxon>
        <taxon>Pseudomonadati</taxon>
        <taxon>Bacteroidota</taxon>
        <taxon>Chitinophagia</taxon>
        <taxon>Chitinophagales</taxon>
        <taxon>Chitinophagaceae</taxon>
        <taxon>Chitinophaga</taxon>
    </lineage>
</organism>
<evidence type="ECO:0000313" key="1">
    <source>
        <dbReference type="EMBL" id="NLR67297.1"/>
    </source>
</evidence>
<evidence type="ECO:0000313" key="2">
    <source>
        <dbReference type="Proteomes" id="UP000570474"/>
    </source>
</evidence>
<keyword evidence="2" id="KW-1185">Reference proteome</keyword>
<sequence length="82" mass="9427">MQIPNNLSEIAKIIRADWKNVHYTAKPYLSALETLDSINDHFFEDSARSIVCYFLANAHSWHGETARAVKQKLNDLLKNPNQ</sequence>
<dbReference type="EMBL" id="JABAIA010000002">
    <property type="protein sequence ID" value="NLR67297.1"/>
    <property type="molecule type" value="Genomic_DNA"/>
</dbReference>
<proteinExistence type="predicted"/>
<dbReference type="AlphaFoldDB" id="A0A847S377"/>
<protein>
    <submittedName>
        <fullName evidence="1">Uncharacterized protein</fullName>
    </submittedName>
</protein>
<gene>
    <name evidence="1" type="ORF">HGH92_23535</name>
</gene>
<dbReference type="Proteomes" id="UP000570474">
    <property type="component" value="Unassembled WGS sequence"/>
</dbReference>
<name>A0A847S377_9BACT</name>
<accession>A0A847S377</accession>
<comment type="caution">
    <text evidence="1">The sequence shown here is derived from an EMBL/GenBank/DDBJ whole genome shotgun (WGS) entry which is preliminary data.</text>
</comment>
<reference evidence="1 2" key="1">
    <citation type="submission" date="2020-04" db="EMBL/GenBank/DDBJ databases">
        <authorList>
            <person name="Yin C."/>
        </authorList>
    </citation>
    <scope>NUCLEOTIDE SEQUENCE [LARGE SCALE GENOMIC DNA]</scope>
    <source>
        <strain evidence="1 2">Ae27</strain>
    </source>
</reference>
<dbReference type="RefSeq" id="WP_168873174.1">
    <property type="nucleotide sequence ID" value="NZ_JABAIA010000002.1"/>
</dbReference>